<proteinExistence type="predicted"/>
<protein>
    <submittedName>
        <fullName evidence="1">Uncharacterized protein</fullName>
    </submittedName>
</protein>
<dbReference type="Proteomes" id="UP000292118">
    <property type="component" value="Chromosome"/>
</dbReference>
<dbReference type="AlphaFoldDB" id="A0A4P6F363"/>
<evidence type="ECO:0000313" key="2">
    <source>
        <dbReference type="Proteomes" id="UP000292118"/>
    </source>
</evidence>
<evidence type="ECO:0000313" key="1">
    <source>
        <dbReference type="EMBL" id="QAY70022.1"/>
    </source>
</evidence>
<gene>
    <name evidence="1" type="ORF">ET471_08230</name>
</gene>
<dbReference type="RefSeq" id="WP_129187535.1">
    <property type="nucleotide sequence ID" value="NZ_CP035493.1"/>
</dbReference>
<name>A0A4P6F363_9MICO</name>
<organism evidence="1 2">
    <name type="scientific">Xylanimonas protaetiae</name>
    <dbReference type="NCBI Taxonomy" id="2509457"/>
    <lineage>
        <taxon>Bacteria</taxon>
        <taxon>Bacillati</taxon>
        <taxon>Actinomycetota</taxon>
        <taxon>Actinomycetes</taxon>
        <taxon>Micrococcales</taxon>
        <taxon>Promicromonosporaceae</taxon>
        <taxon>Xylanimonas</taxon>
    </lineage>
</organism>
<accession>A0A4P6F363</accession>
<reference evidence="1 2" key="1">
    <citation type="submission" date="2019-01" db="EMBL/GenBank/DDBJ databases">
        <title>Genome sequencing of strain FW10M-9.</title>
        <authorList>
            <person name="Heo J."/>
            <person name="Kim S.-J."/>
            <person name="Kim J.-S."/>
            <person name="Hong S.-B."/>
            <person name="Kwon S.-W."/>
        </authorList>
    </citation>
    <scope>NUCLEOTIDE SEQUENCE [LARGE SCALE GENOMIC DNA]</scope>
    <source>
        <strain evidence="1 2">FW10M-9</strain>
    </source>
</reference>
<keyword evidence="2" id="KW-1185">Reference proteome</keyword>
<dbReference type="EMBL" id="CP035493">
    <property type="protein sequence ID" value="QAY70022.1"/>
    <property type="molecule type" value="Genomic_DNA"/>
</dbReference>
<dbReference type="KEGG" id="xya:ET471_08230"/>
<dbReference type="OrthoDB" id="9912305at2"/>
<sequence>MVTSNMHQHSTGCAIRGTFESLTVRDHERRDALIAIALTSDADAETRCKVALAILFSATGDEPIPLM</sequence>